<dbReference type="GO" id="GO:0005737">
    <property type="term" value="C:cytoplasm"/>
    <property type="evidence" value="ECO:0000318"/>
    <property type="project" value="GO_Central"/>
</dbReference>
<dbReference type="InterPro" id="IPR011009">
    <property type="entry name" value="Kinase-like_dom_sf"/>
</dbReference>
<dbReference type="GO" id="GO:0005524">
    <property type="term" value="F:ATP binding"/>
    <property type="evidence" value="ECO:0007669"/>
    <property type="project" value="UniProtKB-KW"/>
</dbReference>
<keyword evidence="6" id="KW-1185">Reference proteome</keyword>
<dbReference type="SMART" id="SM00220">
    <property type="entry name" value="S_TKc"/>
    <property type="match status" value="1"/>
</dbReference>
<reference evidence="6" key="1">
    <citation type="journal article" date="2008" name="Nat. Genet.">
        <title>The Pristionchus pacificus genome provides a unique perspective on nematode lifestyle and parasitism.</title>
        <authorList>
            <person name="Dieterich C."/>
            <person name="Clifton S.W."/>
            <person name="Schuster L.N."/>
            <person name="Chinwalla A."/>
            <person name="Delehaunty K."/>
            <person name="Dinkelacker I."/>
            <person name="Fulton L."/>
            <person name="Fulton R."/>
            <person name="Godfrey J."/>
            <person name="Minx P."/>
            <person name="Mitreva M."/>
            <person name="Roeseler W."/>
            <person name="Tian H."/>
            <person name="Witte H."/>
            <person name="Yang S.P."/>
            <person name="Wilson R.K."/>
            <person name="Sommer R.J."/>
        </authorList>
    </citation>
    <scope>NUCLEOTIDE SEQUENCE [LARGE SCALE GENOMIC DNA]</scope>
    <source>
        <strain evidence="6">PS312</strain>
    </source>
</reference>
<dbReference type="PROSITE" id="PS50011">
    <property type="entry name" value="PROTEIN_KINASE_DOM"/>
    <property type="match status" value="1"/>
</dbReference>
<reference evidence="5" key="2">
    <citation type="submission" date="2022-06" db="UniProtKB">
        <authorList>
            <consortium name="EnsemblMetazoa"/>
        </authorList>
    </citation>
    <scope>IDENTIFICATION</scope>
    <source>
        <strain evidence="5">PS312</strain>
    </source>
</reference>
<dbReference type="Proteomes" id="UP000005239">
    <property type="component" value="Unassembled WGS sequence"/>
</dbReference>
<sequence>MTNSECVESTWRHQLPANTSCYQLEDGTFFLFNEVPPYALCAVVKGRRVDVALPALKEPLFCSGVLGNGLYFYSSPPRRRSFKFYRASVNQDAVEFMKIREHLKILYRLREGISVAVEQEKYYSSYTVSKPPKTCYSSSTSNLLVPSKSTPRILPKSATTIPKSAGIAKQQVSNGSSTTFESSFLKNFKPLKVLGHGSFGWVFEVERNLEGIVKWNRAVKHIALRGSPNAINNVLKEVEAMEKLDHPGIVSFHNAWTEQPPSGWQRESDSILLSNLGYGGCIPHYYDDCSFLYIEMELCQSTLSTWIADNNVRNMSKIKLWFRQIVSAVGYIHSRGKIHRDLKPCNILITNENVLKICDLGLITDCQIESGLDKNPH</sequence>
<dbReference type="OrthoDB" id="5864419at2759"/>
<dbReference type="GO" id="GO:0005634">
    <property type="term" value="C:nucleus"/>
    <property type="evidence" value="ECO:0000318"/>
    <property type="project" value="GO_Central"/>
</dbReference>
<keyword evidence="4" id="KW-0067">ATP-binding</keyword>
<dbReference type="InterPro" id="IPR050339">
    <property type="entry name" value="CC_SR_Kinase"/>
</dbReference>
<keyword evidence="3" id="KW-0418">Kinase</keyword>
<dbReference type="GO" id="GO:0004694">
    <property type="term" value="F:eukaryotic translation initiation factor 2alpha kinase activity"/>
    <property type="evidence" value="ECO:0000318"/>
    <property type="project" value="GO_Central"/>
</dbReference>
<evidence type="ECO:0000313" key="5">
    <source>
        <dbReference type="EnsemblMetazoa" id="PPA36377.1"/>
    </source>
</evidence>
<dbReference type="FunFam" id="1.10.510.10:FF:001746">
    <property type="entry name" value="Protein kinase"/>
    <property type="match status" value="1"/>
</dbReference>
<dbReference type="GO" id="GO:0006446">
    <property type="term" value="P:regulation of translational initiation"/>
    <property type="evidence" value="ECO:0000318"/>
    <property type="project" value="GO_Central"/>
</dbReference>
<evidence type="ECO:0000256" key="3">
    <source>
        <dbReference type="ARBA" id="ARBA00022777"/>
    </source>
</evidence>
<evidence type="ECO:0000313" key="6">
    <source>
        <dbReference type="Proteomes" id="UP000005239"/>
    </source>
</evidence>
<dbReference type="InterPro" id="IPR000719">
    <property type="entry name" value="Prot_kinase_dom"/>
</dbReference>
<name>A0A2A6CVV1_PRIPA</name>
<organism evidence="5 6">
    <name type="scientific">Pristionchus pacificus</name>
    <name type="common">Parasitic nematode worm</name>
    <dbReference type="NCBI Taxonomy" id="54126"/>
    <lineage>
        <taxon>Eukaryota</taxon>
        <taxon>Metazoa</taxon>
        <taxon>Ecdysozoa</taxon>
        <taxon>Nematoda</taxon>
        <taxon>Chromadorea</taxon>
        <taxon>Rhabditida</taxon>
        <taxon>Rhabditina</taxon>
        <taxon>Diplogasteromorpha</taxon>
        <taxon>Diplogasteroidea</taxon>
        <taxon>Neodiplogasteridae</taxon>
        <taxon>Pristionchus</taxon>
    </lineage>
</organism>
<evidence type="ECO:0000256" key="1">
    <source>
        <dbReference type="ARBA" id="ARBA00022679"/>
    </source>
</evidence>
<proteinExistence type="predicted"/>
<dbReference type="Gene3D" id="1.10.510.10">
    <property type="entry name" value="Transferase(Phosphotransferase) domain 1"/>
    <property type="match status" value="1"/>
</dbReference>
<dbReference type="Gene3D" id="3.30.200.20">
    <property type="entry name" value="Phosphorylase Kinase, domain 1"/>
    <property type="match status" value="1"/>
</dbReference>
<evidence type="ECO:0000256" key="4">
    <source>
        <dbReference type="ARBA" id="ARBA00022840"/>
    </source>
</evidence>
<keyword evidence="2" id="KW-0547">Nucleotide-binding</keyword>
<accession>A0A2A6CVV1</accession>
<dbReference type="FunFam" id="3.30.200.20:FF:000706">
    <property type="entry name" value="Protein kinase"/>
    <property type="match status" value="1"/>
</dbReference>
<keyword evidence="1" id="KW-0808">Transferase</keyword>
<protein>
    <submittedName>
        <fullName evidence="5">Protein kinase domain-containing protein</fullName>
    </submittedName>
</protein>
<dbReference type="PANTHER" id="PTHR11042">
    <property type="entry name" value="EUKARYOTIC TRANSLATION INITIATION FACTOR 2-ALPHA KINASE EIF2-ALPHA KINASE -RELATED"/>
    <property type="match status" value="1"/>
</dbReference>
<dbReference type="Pfam" id="PF00069">
    <property type="entry name" value="Pkinase"/>
    <property type="match status" value="1"/>
</dbReference>
<dbReference type="PANTHER" id="PTHR11042:SF91">
    <property type="entry name" value="EUKARYOTIC TRANSLATION INITIATION FACTOR 2-ALPHA KINASE"/>
    <property type="match status" value="1"/>
</dbReference>
<dbReference type="AlphaFoldDB" id="A0A2A6CVV1"/>
<evidence type="ECO:0000256" key="2">
    <source>
        <dbReference type="ARBA" id="ARBA00022741"/>
    </source>
</evidence>
<gene>
    <name evidence="5" type="primary">WBGene00274746</name>
</gene>
<dbReference type="SUPFAM" id="SSF56112">
    <property type="entry name" value="Protein kinase-like (PK-like)"/>
    <property type="match status" value="1"/>
</dbReference>
<accession>A0A8R1UN05</accession>
<dbReference type="EnsemblMetazoa" id="PPA36377.1">
    <property type="protein sequence ID" value="PPA36377.1"/>
    <property type="gene ID" value="WBGene00274746"/>
</dbReference>
<dbReference type="GO" id="GO:0017148">
    <property type="term" value="P:negative regulation of translation"/>
    <property type="evidence" value="ECO:0000318"/>
    <property type="project" value="GO_Central"/>
</dbReference>